<keyword evidence="1" id="KW-0732">Signal</keyword>
<dbReference type="Proteomes" id="UP000660083">
    <property type="component" value="Unassembled WGS sequence"/>
</dbReference>
<organism evidence="2 3">
    <name type="scientific">Acinetobacter pittii</name>
    <name type="common">Acinetobacter genomosp. 3</name>
    <dbReference type="NCBI Taxonomy" id="48296"/>
    <lineage>
        <taxon>Bacteria</taxon>
        <taxon>Pseudomonadati</taxon>
        <taxon>Pseudomonadota</taxon>
        <taxon>Gammaproteobacteria</taxon>
        <taxon>Moraxellales</taxon>
        <taxon>Moraxellaceae</taxon>
        <taxon>Acinetobacter</taxon>
        <taxon>Acinetobacter calcoaceticus/baumannii complex</taxon>
    </lineage>
</organism>
<evidence type="ECO:0000313" key="3">
    <source>
        <dbReference type="Proteomes" id="UP000660083"/>
    </source>
</evidence>
<evidence type="ECO:0000256" key="1">
    <source>
        <dbReference type="SAM" id="SignalP"/>
    </source>
</evidence>
<comment type="caution">
    <text evidence="2">The sequence shown here is derived from an EMBL/GenBank/DDBJ whole genome shotgun (WGS) entry which is preliminary data.</text>
</comment>
<dbReference type="EMBL" id="JAEFCT010000009">
    <property type="protein sequence ID" value="MBK1445252.1"/>
    <property type="molecule type" value="Genomic_DNA"/>
</dbReference>
<name>A0A8I1H6F0_ACIPI</name>
<protein>
    <submittedName>
        <fullName evidence="2">Uncharacterized protein</fullName>
    </submittedName>
</protein>
<feature type="chain" id="PRO_5034487745" evidence="1">
    <location>
        <begin position="22"/>
        <end position="67"/>
    </location>
</feature>
<evidence type="ECO:0000313" key="2">
    <source>
        <dbReference type="EMBL" id="MBK1445252.1"/>
    </source>
</evidence>
<feature type="signal peptide" evidence="1">
    <location>
        <begin position="1"/>
        <end position="21"/>
    </location>
</feature>
<gene>
    <name evidence="2" type="ORF">JDA50_12540</name>
</gene>
<dbReference type="AlphaFoldDB" id="A0A8I1H6F0"/>
<accession>A0A8I1H6F0</accession>
<reference evidence="2" key="1">
    <citation type="submission" date="2020-12" db="EMBL/GenBank/DDBJ databases">
        <authorList>
            <person name="Chopjitt P."/>
        </authorList>
    </citation>
    <scope>NUCLEOTIDE SEQUENCE</scope>
    <source>
        <strain evidence="2">AP1</strain>
    </source>
</reference>
<sequence length="67" mass="7326">MRMIRLLLATTAGLMALNTKLSVLSTLVASGGHASPLSCKANPVKSKPNKLSQKKKRLIARRFNKHK</sequence>
<proteinExistence type="predicted"/>